<dbReference type="Pfam" id="PF21531">
    <property type="entry name" value="Rv2175c_wHTH"/>
    <property type="match status" value="1"/>
</dbReference>
<protein>
    <recommendedName>
        <fullName evidence="5">DNA-binding protein</fullName>
    </recommendedName>
</protein>
<feature type="domain" description="Rv2175c C-terminal" evidence="1">
    <location>
        <begin position="73"/>
        <end position="127"/>
    </location>
</feature>
<feature type="domain" description="DNA-binding protein Rv2175c wHTH" evidence="2">
    <location>
        <begin position="4"/>
        <end position="59"/>
    </location>
</feature>
<name>A0A839RSI5_9ACTN</name>
<dbReference type="Pfam" id="PF18367">
    <property type="entry name" value="Rv2175c_C"/>
    <property type="match status" value="1"/>
</dbReference>
<dbReference type="InterPro" id="IPR041098">
    <property type="entry name" value="Rv2175c_C"/>
</dbReference>
<comment type="caution">
    <text evidence="3">The sequence shown here is derived from an EMBL/GenBank/DDBJ whole genome shotgun (WGS) entry which is preliminary data.</text>
</comment>
<dbReference type="AlphaFoldDB" id="A0A839RSI5"/>
<organism evidence="3 4">
    <name type="scientific">Hoyosella altamirensis</name>
    <dbReference type="NCBI Taxonomy" id="616997"/>
    <lineage>
        <taxon>Bacteria</taxon>
        <taxon>Bacillati</taxon>
        <taxon>Actinomycetota</taxon>
        <taxon>Actinomycetes</taxon>
        <taxon>Mycobacteriales</taxon>
        <taxon>Hoyosellaceae</taxon>
        <taxon>Hoyosella</taxon>
    </lineage>
</organism>
<evidence type="ECO:0008006" key="5">
    <source>
        <dbReference type="Google" id="ProtNLM"/>
    </source>
</evidence>
<sequence>MSTFPVCDDVLSESDEVLPLPDVAESLHVPVTRVHQMLRDRQLLAVKRDGVVGIPRLFLTEDAHHRGEIRVLKQMPGLIAVLRDGGFTDDESLRWMYQEDPTLPGRPVDALHGHLAREVLRRAQALGF</sequence>
<keyword evidence="4" id="KW-1185">Reference proteome</keyword>
<dbReference type="InterPro" id="IPR048576">
    <property type="entry name" value="Rv2175c_wHTH"/>
</dbReference>
<evidence type="ECO:0000259" key="2">
    <source>
        <dbReference type="Pfam" id="PF21531"/>
    </source>
</evidence>
<dbReference type="GO" id="GO:0003677">
    <property type="term" value="F:DNA binding"/>
    <property type="evidence" value="ECO:0007669"/>
    <property type="project" value="InterPro"/>
</dbReference>
<dbReference type="OrthoDB" id="3784042at2"/>
<evidence type="ECO:0000313" key="3">
    <source>
        <dbReference type="EMBL" id="MBB3038893.1"/>
    </source>
</evidence>
<dbReference type="Proteomes" id="UP000567922">
    <property type="component" value="Unassembled WGS sequence"/>
</dbReference>
<accession>A0A839RSI5</accession>
<dbReference type="RefSeq" id="WP_064439201.1">
    <property type="nucleotide sequence ID" value="NZ_BDDI01000004.1"/>
</dbReference>
<gene>
    <name evidence="3" type="ORF">FHU29_003362</name>
</gene>
<reference evidence="3 4" key="1">
    <citation type="submission" date="2020-08" db="EMBL/GenBank/DDBJ databases">
        <title>Sequencing the genomes of 1000 actinobacteria strains.</title>
        <authorList>
            <person name="Klenk H.-P."/>
        </authorList>
    </citation>
    <scope>NUCLEOTIDE SEQUENCE [LARGE SCALE GENOMIC DNA]</scope>
    <source>
        <strain evidence="3 4">DSM 45258</strain>
    </source>
</reference>
<dbReference type="EMBL" id="JACHWS010000003">
    <property type="protein sequence ID" value="MBB3038893.1"/>
    <property type="molecule type" value="Genomic_DNA"/>
</dbReference>
<proteinExistence type="predicted"/>
<evidence type="ECO:0000259" key="1">
    <source>
        <dbReference type="Pfam" id="PF18367"/>
    </source>
</evidence>
<evidence type="ECO:0000313" key="4">
    <source>
        <dbReference type="Proteomes" id="UP000567922"/>
    </source>
</evidence>